<feature type="binding site" evidence="4">
    <location>
        <position position="85"/>
    </location>
    <ligand>
        <name>shikimate</name>
        <dbReference type="ChEBI" id="CHEBI:36208"/>
    </ligand>
</feature>
<dbReference type="PANTHER" id="PTHR21089:SF1">
    <property type="entry name" value="BIFUNCTIONAL 3-DEHYDROQUINATE DEHYDRATASE_SHIKIMATE DEHYDROGENASE, CHLOROPLASTIC"/>
    <property type="match status" value="1"/>
</dbReference>
<evidence type="ECO:0000259" key="5">
    <source>
        <dbReference type="Pfam" id="PF08501"/>
    </source>
</evidence>
<dbReference type="HAMAP" id="MF_00222">
    <property type="entry name" value="Shikimate_DH_AroE"/>
    <property type="match status" value="1"/>
</dbReference>
<keyword evidence="4" id="KW-0521">NADP</keyword>
<feature type="binding site" evidence="4">
    <location>
        <begin position="32"/>
        <end position="34"/>
    </location>
    <ligand>
        <name>shikimate</name>
        <dbReference type="ChEBI" id="CHEBI:36208"/>
    </ligand>
</feature>
<evidence type="ECO:0000256" key="4">
    <source>
        <dbReference type="HAMAP-Rule" id="MF_00222"/>
    </source>
</evidence>
<dbReference type="Pfam" id="PF08501">
    <property type="entry name" value="Shikimate_dh_N"/>
    <property type="match status" value="1"/>
</dbReference>
<dbReference type="EMBL" id="CP138858">
    <property type="protein sequence ID" value="WPJ96888.1"/>
    <property type="molecule type" value="Genomic_DNA"/>
</dbReference>
<keyword evidence="2 4" id="KW-0560">Oxidoreductase</keyword>
<feature type="binding site" evidence="4">
    <location>
        <position position="246"/>
    </location>
    <ligand>
        <name>shikimate</name>
        <dbReference type="ChEBI" id="CHEBI:36208"/>
    </ligand>
</feature>
<comment type="catalytic activity">
    <reaction evidence="4">
        <text>shikimate + NADP(+) = 3-dehydroshikimate + NADPH + H(+)</text>
        <dbReference type="Rhea" id="RHEA:17737"/>
        <dbReference type="ChEBI" id="CHEBI:15378"/>
        <dbReference type="ChEBI" id="CHEBI:16630"/>
        <dbReference type="ChEBI" id="CHEBI:36208"/>
        <dbReference type="ChEBI" id="CHEBI:57783"/>
        <dbReference type="ChEBI" id="CHEBI:58349"/>
        <dbReference type="EC" id="1.1.1.25"/>
    </reaction>
</comment>
<keyword evidence="3 4" id="KW-0057">Aromatic amino acid biosynthesis</keyword>
<feature type="binding site" evidence="4">
    <location>
        <position position="244"/>
    </location>
    <ligand>
        <name>NADP(+)</name>
        <dbReference type="ChEBI" id="CHEBI:58349"/>
    </ligand>
</feature>
<dbReference type="SUPFAM" id="SSF53223">
    <property type="entry name" value="Aminoacid dehydrogenase-like, N-terminal domain"/>
    <property type="match status" value="1"/>
</dbReference>
<accession>A0ABZ0RN91</accession>
<dbReference type="CDD" id="cd01065">
    <property type="entry name" value="NAD_bind_Shikimate_DH"/>
    <property type="match status" value="1"/>
</dbReference>
<dbReference type="EC" id="1.1.1.25" evidence="4"/>
<organism evidence="7 8">
    <name type="scientific">Coraliomargarita algicola</name>
    <dbReference type="NCBI Taxonomy" id="3092156"/>
    <lineage>
        <taxon>Bacteria</taxon>
        <taxon>Pseudomonadati</taxon>
        <taxon>Verrucomicrobiota</taxon>
        <taxon>Opitutia</taxon>
        <taxon>Puniceicoccales</taxon>
        <taxon>Coraliomargaritaceae</taxon>
        <taxon>Coraliomargarita</taxon>
    </lineage>
</organism>
<comment type="pathway">
    <text evidence="1 4">Metabolic intermediate biosynthesis; chorismate biosynthesis; chorismate from D-erythrose 4-phosphate and phosphoenolpyruvate: step 4/7.</text>
</comment>
<evidence type="ECO:0000313" key="7">
    <source>
        <dbReference type="EMBL" id="WPJ96888.1"/>
    </source>
</evidence>
<dbReference type="InterPro" id="IPR041121">
    <property type="entry name" value="SDH_C"/>
</dbReference>
<feature type="domain" description="SDH C-terminal" evidence="6">
    <location>
        <begin position="267"/>
        <end position="296"/>
    </location>
</feature>
<evidence type="ECO:0000256" key="1">
    <source>
        <dbReference type="ARBA" id="ARBA00004871"/>
    </source>
</evidence>
<name>A0ABZ0RN91_9BACT</name>
<sequence>MNTEFTYTIEDLGKLQFEGTPLAVIGHPIAHSVSPAMHNAAIAKMRQTHSRFNDWAYYRFDVAPEDFAAAIPLFFKHNFLGLNLTIPHKVQAMDLISGVSPDGERMGAVNTLVWGEHGYSGFNTDGYGIKNAVKADLGVDLKAATVILLGSGGAARAAAVQCILDGCAKLYIGNRSVERLDQLMQVVRAMPGGECAEAFALAEPPAGLPERGILINATSLGLKGTDPAPFDVAKLPADWVVYDMIYNPDATRLLQEARARGLRAANGLSMLVHQGVRSLEIWSHAEVDAHTMMRAACHALDLPPRSD</sequence>
<dbReference type="RefSeq" id="WP_319833745.1">
    <property type="nucleotide sequence ID" value="NZ_CP138858.1"/>
</dbReference>
<feature type="binding site" evidence="4">
    <location>
        <position position="274"/>
    </location>
    <ligand>
        <name>shikimate</name>
        <dbReference type="ChEBI" id="CHEBI:36208"/>
    </ligand>
</feature>
<evidence type="ECO:0000256" key="2">
    <source>
        <dbReference type="ARBA" id="ARBA00023002"/>
    </source>
</evidence>
<dbReference type="SUPFAM" id="SSF51735">
    <property type="entry name" value="NAD(P)-binding Rossmann-fold domains"/>
    <property type="match status" value="1"/>
</dbReference>
<feature type="binding site" evidence="4">
    <location>
        <position position="110"/>
    </location>
    <ligand>
        <name>shikimate</name>
        <dbReference type="ChEBI" id="CHEBI:36208"/>
    </ligand>
</feature>
<dbReference type="PANTHER" id="PTHR21089">
    <property type="entry name" value="SHIKIMATE DEHYDROGENASE"/>
    <property type="match status" value="1"/>
</dbReference>
<keyword evidence="4" id="KW-0028">Amino-acid biosynthesis</keyword>
<proteinExistence type="inferred from homology"/>
<comment type="function">
    <text evidence="4">Involved in the biosynthesis of the chorismate, which leads to the biosynthesis of aromatic amino acids. Catalyzes the reversible NADPH linked reduction of 3-dehydroshikimate (DHSA) to yield shikimate (SA).</text>
</comment>
<evidence type="ECO:0000313" key="8">
    <source>
        <dbReference type="Proteomes" id="UP001324993"/>
    </source>
</evidence>
<reference evidence="7 8" key="1">
    <citation type="submission" date="2023-11" db="EMBL/GenBank/DDBJ databases">
        <title>Coraliomargarita sp. nov., isolated from marine algae.</title>
        <authorList>
            <person name="Lee J.K."/>
            <person name="Baek J.H."/>
            <person name="Kim J.M."/>
            <person name="Choi D.G."/>
            <person name="Jeon C.O."/>
        </authorList>
    </citation>
    <scope>NUCLEOTIDE SEQUENCE [LARGE SCALE GENOMIC DNA]</scope>
    <source>
        <strain evidence="7 8">J2-16</strain>
    </source>
</reference>
<feature type="binding site" evidence="4">
    <location>
        <position position="125"/>
    </location>
    <ligand>
        <name>shikimate</name>
        <dbReference type="ChEBI" id="CHEBI:36208"/>
    </ligand>
</feature>
<comment type="similarity">
    <text evidence="4">Belongs to the shikimate dehydrogenase family.</text>
</comment>
<dbReference type="InterPro" id="IPR036291">
    <property type="entry name" value="NAD(P)-bd_dom_sf"/>
</dbReference>
<dbReference type="InterPro" id="IPR022893">
    <property type="entry name" value="Shikimate_DH_fam"/>
</dbReference>
<gene>
    <name evidence="4" type="primary">aroE</name>
    <name evidence="7" type="ORF">SH580_04105</name>
</gene>
<dbReference type="Proteomes" id="UP001324993">
    <property type="component" value="Chromosome"/>
</dbReference>
<evidence type="ECO:0000259" key="6">
    <source>
        <dbReference type="Pfam" id="PF18317"/>
    </source>
</evidence>
<protein>
    <recommendedName>
        <fullName evidence="4">Shikimate dehydrogenase (NADP(+))</fullName>
        <shortName evidence="4">SDH</shortName>
        <ecNumber evidence="4">1.1.1.25</ecNumber>
    </recommendedName>
</protein>
<comment type="caution">
    <text evidence="4">Lacks conserved residue(s) required for the propagation of feature annotation.</text>
</comment>
<feature type="binding site" evidence="4">
    <location>
        <begin position="150"/>
        <end position="154"/>
    </location>
    <ligand>
        <name>NADP(+)</name>
        <dbReference type="ChEBI" id="CHEBI:58349"/>
    </ligand>
</feature>
<dbReference type="InterPro" id="IPR046346">
    <property type="entry name" value="Aminoacid_DH-like_N_sf"/>
</dbReference>
<dbReference type="Gene3D" id="3.40.50.10860">
    <property type="entry name" value="Leucine Dehydrogenase, chain A, domain 1"/>
    <property type="match status" value="1"/>
</dbReference>
<evidence type="ECO:0000256" key="3">
    <source>
        <dbReference type="ARBA" id="ARBA00023141"/>
    </source>
</evidence>
<feature type="active site" description="Proton acceptor" evidence="4">
    <location>
        <position position="89"/>
    </location>
</feature>
<dbReference type="GO" id="GO:0004764">
    <property type="term" value="F:shikimate 3-dehydrogenase (NADP+) activity"/>
    <property type="evidence" value="ECO:0007669"/>
    <property type="project" value="UniProtKB-EC"/>
</dbReference>
<dbReference type="InterPro" id="IPR013708">
    <property type="entry name" value="Shikimate_DH-bd_N"/>
</dbReference>
<keyword evidence="8" id="KW-1185">Reference proteome</keyword>
<comment type="subunit">
    <text evidence="4">Homodimer.</text>
</comment>
<feature type="binding site" evidence="4">
    <location>
        <position position="267"/>
    </location>
    <ligand>
        <name>NADP(+)</name>
        <dbReference type="ChEBI" id="CHEBI:58349"/>
    </ligand>
</feature>
<dbReference type="Gene3D" id="3.40.50.720">
    <property type="entry name" value="NAD(P)-binding Rossmann-like Domain"/>
    <property type="match status" value="1"/>
</dbReference>
<feature type="domain" description="Shikimate dehydrogenase substrate binding N-terminal" evidence="5">
    <location>
        <begin position="24"/>
        <end position="112"/>
    </location>
</feature>
<dbReference type="Pfam" id="PF18317">
    <property type="entry name" value="SDH_C"/>
    <property type="match status" value="1"/>
</dbReference>